<dbReference type="Pfam" id="PF00069">
    <property type="entry name" value="Pkinase"/>
    <property type="match status" value="1"/>
</dbReference>
<keyword evidence="2 7" id="KW-0963">Cytoplasm</keyword>
<evidence type="ECO:0000256" key="7">
    <source>
        <dbReference type="HAMAP-Rule" id="MF_03181"/>
    </source>
</evidence>
<protein>
    <recommendedName>
        <fullName evidence="7">PAN2-PAN3 deadenylation complex subunit PAN3</fullName>
    </recommendedName>
    <alternativeName>
        <fullName evidence="7">PAB1P-dependent poly(A)-specific ribonuclease</fullName>
    </alternativeName>
    <alternativeName>
        <fullName evidence="7">Poly(A)-nuclease deadenylation complex subunit 3</fullName>
        <shortName evidence="7">PAN deadenylation complex subunit 3</shortName>
    </alternativeName>
</protein>
<keyword evidence="6 7" id="KW-0175">Coiled coil</keyword>
<dbReference type="GeneID" id="30196196"/>
<dbReference type="Gene3D" id="6.10.250.3160">
    <property type="match status" value="1"/>
</dbReference>
<dbReference type="InterPro" id="IPR041332">
    <property type="entry name" value="Pan3_CK"/>
</dbReference>
<proteinExistence type="inferred from homology"/>
<dbReference type="RefSeq" id="XP_019029097.1">
    <property type="nucleotide sequence ID" value="XM_019179003.1"/>
</dbReference>
<dbReference type="InterPro" id="IPR000571">
    <property type="entry name" value="Znf_CCCH"/>
</dbReference>
<dbReference type="Pfam" id="PF18101">
    <property type="entry name" value="Pan3_CK"/>
    <property type="match status" value="1"/>
</dbReference>
<dbReference type="GO" id="GO:0000932">
    <property type="term" value="C:P-body"/>
    <property type="evidence" value="ECO:0007669"/>
    <property type="project" value="TreeGrafter"/>
</dbReference>
<dbReference type="Gene3D" id="1.10.510.10">
    <property type="entry name" value="Transferase(Phosphotransferase) domain 1"/>
    <property type="match status" value="1"/>
</dbReference>
<feature type="compositionally biased region" description="Low complexity" evidence="9">
    <location>
        <begin position="77"/>
        <end position="90"/>
    </location>
</feature>
<evidence type="ECO:0000256" key="8">
    <source>
        <dbReference type="PROSITE-ProRule" id="PRU00723"/>
    </source>
</evidence>
<keyword evidence="3 7" id="KW-0507">mRNA processing</keyword>
<evidence type="ECO:0000256" key="3">
    <source>
        <dbReference type="ARBA" id="ARBA00022664"/>
    </source>
</evidence>
<dbReference type="InterPro" id="IPR000719">
    <property type="entry name" value="Prot_kinase_dom"/>
</dbReference>
<comment type="domain">
    <text evidence="7">The N-terminal zinc finger binds to poly(A) RNA.</text>
</comment>
<dbReference type="PROSITE" id="PS50103">
    <property type="entry name" value="ZF_C3H1"/>
    <property type="match status" value="1"/>
</dbReference>
<feature type="region of interest" description="Disordered" evidence="9">
    <location>
        <begin position="1"/>
        <end position="41"/>
    </location>
</feature>
<dbReference type="SUPFAM" id="SSF56112">
    <property type="entry name" value="Protein kinase-like (PK-like)"/>
    <property type="match status" value="1"/>
</dbReference>
<dbReference type="FunFam" id="1.10.287.3700:FF:000001">
    <property type="entry name" value="PAN2-PAN3 deadenylation complex subunit PAN3"/>
    <property type="match status" value="1"/>
</dbReference>
<feature type="domain" description="C3H1-type" evidence="11">
    <location>
        <begin position="37"/>
        <end position="66"/>
    </location>
</feature>
<evidence type="ECO:0000256" key="2">
    <source>
        <dbReference type="ARBA" id="ARBA00022490"/>
    </source>
</evidence>
<dbReference type="PROSITE" id="PS50011">
    <property type="entry name" value="PROTEIN_KINASE_DOM"/>
    <property type="match status" value="1"/>
</dbReference>
<dbReference type="EMBL" id="AWGH01000027">
    <property type="protein sequence ID" value="ODN87754.1"/>
    <property type="molecule type" value="Genomic_DNA"/>
</dbReference>
<dbReference type="Gene3D" id="1.10.287.3700">
    <property type="match status" value="1"/>
</dbReference>
<dbReference type="SMART" id="SM00220">
    <property type="entry name" value="S_TKc"/>
    <property type="match status" value="1"/>
</dbReference>
<keyword evidence="8" id="KW-0862">Zinc</keyword>
<dbReference type="PANTHER" id="PTHR12272">
    <property type="entry name" value="DEADENYLATION COMPLEX SUBUNIT PAN3"/>
    <property type="match status" value="1"/>
</dbReference>
<dbReference type="GO" id="GO:0004672">
    <property type="term" value="F:protein kinase activity"/>
    <property type="evidence" value="ECO:0007669"/>
    <property type="project" value="InterPro"/>
</dbReference>
<dbReference type="GO" id="GO:0000289">
    <property type="term" value="P:nuclear-transcribed mRNA poly(A) tail shortening"/>
    <property type="evidence" value="ECO:0007669"/>
    <property type="project" value="UniProtKB-UniRule"/>
</dbReference>
<keyword evidence="5 7" id="KW-0067">ATP-binding</keyword>
<organism evidence="12 13">
    <name type="scientific">Cryptococcus wingfieldii CBS 7118</name>
    <dbReference type="NCBI Taxonomy" id="1295528"/>
    <lineage>
        <taxon>Eukaryota</taxon>
        <taxon>Fungi</taxon>
        <taxon>Dikarya</taxon>
        <taxon>Basidiomycota</taxon>
        <taxon>Agaricomycotina</taxon>
        <taxon>Tremellomycetes</taxon>
        <taxon>Tremellales</taxon>
        <taxon>Cryptococcaceae</taxon>
        <taxon>Cryptococcus</taxon>
    </lineage>
</organism>
<evidence type="ECO:0000256" key="5">
    <source>
        <dbReference type="ARBA" id="ARBA00022840"/>
    </source>
</evidence>
<dbReference type="AlphaFoldDB" id="A0A1E3IGM6"/>
<feature type="region of interest" description="Disordered" evidence="9">
    <location>
        <begin position="70"/>
        <end position="90"/>
    </location>
</feature>
<comment type="subcellular location">
    <subcellularLocation>
        <location evidence="1 7">Cytoplasm</location>
    </subcellularLocation>
</comment>
<evidence type="ECO:0000256" key="9">
    <source>
        <dbReference type="SAM" id="MobiDB-lite"/>
    </source>
</evidence>
<evidence type="ECO:0000259" key="10">
    <source>
        <dbReference type="PROSITE" id="PS50011"/>
    </source>
</evidence>
<comment type="function">
    <text evidence="7">Regulatory subunit of the poly(A)-nuclease (PAN) deadenylation complex, one of two cytoplasmic mRNA deadenylases involved in mRNA turnover. PAN specifically shortens poly(A) tails of RNA and the activity is stimulated by poly(A)-binding protein PAB1. PAN deadenylation is followed by rapid degradation of the shortened mRNA tails by the CCR4-NOT complex. Deadenylated mRNAs are then degraded by two alternative mechanisms, namely exosome-mediated 3'-5' exonucleolytic degradation, or deadenlyation-dependent mRNA decaping and subsequent 5'-3' exonucleolytic degradation by XRN1. May also be involved in post-transcriptional maturation of mRNA poly(A) tails. PAN3 acts as a positive regulator for PAN activity, recruiting the catalytic subunit PAN2 to mRNA via its interaction with RNA and with PAB1.</text>
</comment>
<feature type="domain" description="Protein kinase" evidence="10">
    <location>
        <begin position="288"/>
        <end position="572"/>
    </location>
</feature>
<comment type="caution">
    <text evidence="7">Lacks conserved residue(s) required for the propagation of feature annotation.</text>
</comment>
<feature type="zinc finger region" description="C3H1-type" evidence="8">
    <location>
        <begin position="37"/>
        <end position="66"/>
    </location>
</feature>
<dbReference type="Pfam" id="PF25586">
    <property type="entry name" value="zf-CCCH_PAN3"/>
    <property type="match status" value="1"/>
</dbReference>
<name>A0A1E3IGM6_9TREE</name>
<evidence type="ECO:0000313" key="12">
    <source>
        <dbReference type="EMBL" id="ODN87754.1"/>
    </source>
</evidence>
<accession>A0A1E3IGM6</accession>
<dbReference type="Proteomes" id="UP000094819">
    <property type="component" value="Unassembled WGS sequence"/>
</dbReference>
<evidence type="ECO:0000256" key="6">
    <source>
        <dbReference type="ARBA" id="ARBA00023054"/>
    </source>
</evidence>
<dbReference type="GO" id="GO:0008270">
    <property type="term" value="F:zinc ion binding"/>
    <property type="evidence" value="ECO:0007669"/>
    <property type="project" value="UniProtKB-KW"/>
</dbReference>
<dbReference type="OrthoDB" id="204958at2759"/>
<keyword evidence="8" id="KW-0479">Metal-binding</keyword>
<evidence type="ECO:0000259" key="11">
    <source>
        <dbReference type="PROSITE" id="PS50103"/>
    </source>
</evidence>
<comment type="domain">
    <text evidence="7">Contains a pseudokinase domain. The protein kinase domain is predicted to be catalytically inactive because some of the residues important for catalytic activity are substituted and it lacks the equivalent of the binding site for a peptide substrate. However, it has retained an ATP-binding site and ATP-binding is required for mRNA degradation, stimulating the activity of the PAN2 nuclease in vitro. The nucleotide-binding site is juxtaposed to the RNase active site of PAN2 in the complex and may actually bind nucleosides of a poly(A) RNA rather than ATP, feeding the poly(A)-tail to the active site of the deadenylase and thus increasing the efficiency with which this distributive enzyme degrades oligo(A) RNAs.</text>
</comment>
<dbReference type="GO" id="GO:0005524">
    <property type="term" value="F:ATP binding"/>
    <property type="evidence" value="ECO:0007669"/>
    <property type="project" value="UniProtKB-UniRule"/>
</dbReference>
<dbReference type="GO" id="GO:0006397">
    <property type="term" value="P:mRNA processing"/>
    <property type="evidence" value="ECO:0007669"/>
    <property type="project" value="UniProtKB-KW"/>
</dbReference>
<comment type="caution">
    <text evidence="12">The sequence shown here is derived from an EMBL/GenBank/DDBJ whole genome shotgun (WGS) entry which is preliminary data.</text>
</comment>
<evidence type="ECO:0000256" key="1">
    <source>
        <dbReference type="ARBA" id="ARBA00004496"/>
    </source>
</evidence>
<sequence length="672" mass="73445">MSLPPARSAAVQIVRPPSPSSEKAKDRDKKPSPEKRDAPQRICRNVMIYGHCKYQDSGCIYYHPPPGVDPTASQNGSPVAKNASPSPAAPKLLSKDKASGISAEHLAAPVFVPKFESSSPRLGTPVSAAAATSTPPAWPPLPSQGGLSGLPTFQPDSAPFTPQASLPVTQAPSSAGVTPNAMTYDESLSIIDPNAGLDQSGLYLHPRQPLDQHLFASTMPSLSSNPLHPAHPHAFFVDDEIRRTLQTRQEAVYVGANGGSAPGLPQELGVYHSLVPLPLTSKNPVSSGQNPTSKVYGLSAPVYRATSEVDGSTYCLRRLEGYKLVSEMAFGAIDTWRRMRHPNIVGLREAFTTKGFGDNSLVVVYDYHPSATSLHDEYIATGMSSQDPTKRRGPIPERILWSYITQIANALKAIHSSGLAVRHLDASKVLLTGKNRVRLNGCGLWDVLAFDQQTPISVFQQEDLMQFGKLIVSLASDLFQPSMPQQSLPAAVDHISRQYSPDMRDLVLWLITKPPGSGSTGKTIDEVIKMMGPRILNELDAMQSYTDTLENELGSELSNGRIARLLTKLGFINERAEFELDPRWSDTGDRYILKLFRDYVFHSIGVDGKPILDLSHVLVCLNKLDAGLDERIMLVSRDDQSCLVVSYREIKHCIEAAFNELRSSNDPHRVHR</sequence>
<dbReference type="GO" id="GO:0008143">
    <property type="term" value="F:poly(A) binding"/>
    <property type="evidence" value="ECO:0007669"/>
    <property type="project" value="TreeGrafter"/>
</dbReference>
<dbReference type="PANTHER" id="PTHR12272:SF11">
    <property type="entry name" value="PAN2-PAN3 DEADENYLATION COMPLEX SUBUNIT PAN3"/>
    <property type="match status" value="1"/>
</dbReference>
<keyword evidence="13" id="KW-1185">Reference proteome</keyword>
<keyword evidence="8" id="KW-0863">Zinc-finger</keyword>
<feature type="binding site" evidence="7">
    <location>
        <begin position="366"/>
        <end position="373"/>
    </location>
    <ligand>
        <name>ATP</name>
        <dbReference type="ChEBI" id="CHEBI:30616"/>
    </ligand>
</feature>
<feature type="region of interest" description="Knob domain" evidence="7">
    <location>
        <begin position="572"/>
        <end position="672"/>
    </location>
</feature>
<dbReference type="InterPro" id="IPR030844">
    <property type="entry name" value="PAN3"/>
</dbReference>
<dbReference type="InterPro" id="IPR011009">
    <property type="entry name" value="Kinase-like_dom_sf"/>
</dbReference>
<dbReference type="GO" id="GO:0031251">
    <property type="term" value="C:PAN complex"/>
    <property type="evidence" value="ECO:0007669"/>
    <property type="project" value="UniProtKB-UniRule"/>
</dbReference>
<dbReference type="HAMAP" id="MF_03181">
    <property type="entry name" value="PAN3"/>
    <property type="match status" value="1"/>
</dbReference>
<gene>
    <name evidence="7" type="primary">PAN3</name>
    <name evidence="12" type="ORF">L198_06985</name>
</gene>
<evidence type="ECO:0000256" key="4">
    <source>
        <dbReference type="ARBA" id="ARBA00022741"/>
    </source>
</evidence>
<feature type="coiled-coil region" evidence="7">
    <location>
        <begin position="533"/>
        <end position="571"/>
    </location>
</feature>
<comment type="subunit">
    <text evidence="7">Homodimer. Forms a heterotrimer with a catalytic subunit PAN2 to form the poly(A)-nuclease (PAN) deadenylation complex. Interacts (via PAM-2 motif) with poly(A)-binding protein PAB1 (via PABC domain), conferring substrate specificity of the enzyme complex.</text>
</comment>
<feature type="binding site" evidence="7">
    <location>
        <position position="317"/>
    </location>
    <ligand>
        <name>ATP</name>
        <dbReference type="ChEBI" id="CHEBI:30616"/>
    </ligand>
</feature>
<feature type="binding site" evidence="7">
    <location>
        <begin position="427"/>
        <end position="428"/>
    </location>
    <ligand>
        <name>ATP</name>
        <dbReference type="ChEBI" id="CHEBI:30616"/>
    </ligand>
</feature>
<comment type="similarity">
    <text evidence="7">Belongs to the protein kinase superfamily. PAN3 family.</text>
</comment>
<feature type="compositionally biased region" description="Basic and acidic residues" evidence="9">
    <location>
        <begin position="22"/>
        <end position="39"/>
    </location>
</feature>
<comment type="domain">
    <text evidence="7">The pseudokinase domain, the coiled-coil (CC), and C-terminal knob domain (CK) form a structural unit (PKC) that forms an extensive high-affinity interaction surface for PAN2.</text>
</comment>
<reference evidence="12 13" key="1">
    <citation type="submission" date="2016-06" db="EMBL/GenBank/DDBJ databases">
        <title>Evolution of pathogenesis and genome organization in the Tremellales.</title>
        <authorList>
            <person name="Cuomo C."/>
            <person name="Litvintseva A."/>
            <person name="Heitman J."/>
            <person name="Chen Y."/>
            <person name="Sun S."/>
            <person name="Springer D."/>
            <person name="Dromer F."/>
            <person name="Young S."/>
            <person name="Zeng Q."/>
            <person name="Chapman S."/>
            <person name="Gujja S."/>
            <person name="Saif S."/>
            <person name="Birren B."/>
        </authorList>
    </citation>
    <scope>NUCLEOTIDE SEQUENCE [LARGE SCALE GENOMIC DNA]</scope>
    <source>
        <strain evidence="12 13">CBS 7118</strain>
    </source>
</reference>
<keyword evidence="4 7" id="KW-0547">Nucleotide-binding</keyword>
<dbReference type="Gene3D" id="1.20.5.5160">
    <property type="match status" value="1"/>
</dbReference>
<evidence type="ECO:0000313" key="13">
    <source>
        <dbReference type="Proteomes" id="UP000094819"/>
    </source>
</evidence>